<keyword evidence="10" id="KW-1185">Reference proteome</keyword>
<keyword evidence="1 5" id="KW-0489">Methyltransferase</keyword>
<dbReference type="EMBL" id="JENY01000008">
    <property type="protein sequence ID" value="EXL09183.1"/>
    <property type="molecule type" value="Genomic_DNA"/>
</dbReference>
<dbReference type="Pfam" id="PF22458">
    <property type="entry name" value="RsmF-B_ferredox"/>
    <property type="match status" value="1"/>
</dbReference>
<dbReference type="InterPro" id="IPR029063">
    <property type="entry name" value="SAM-dependent_MTases_sf"/>
</dbReference>
<evidence type="ECO:0000256" key="5">
    <source>
        <dbReference type="PROSITE-ProRule" id="PRU01023"/>
    </source>
</evidence>
<comment type="caution">
    <text evidence="5">Lacks conserved residue(s) required for the propagation of feature annotation.</text>
</comment>
<dbReference type="Pfam" id="PF01189">
    <property type="entry name" value="Methyltr_RsmB-F"/>
    <property type="match status" value="1"/>
</dbReference>
<dbReference type="PROSITE" id="PS51686">
    <property type="entry name" value="SAM_MT_RSMB_NOP"/>
    <property type="match status" value="1"/>
</dbReference>
<dbReference type="InterPro" id="IPR049560">
    <property type="entry name" value="MeTrfase_RsmB-F_NOP2_cat"/>
</dbReference>
<evidence type="ECO:0000259" key="6">
    <source>
        <dbReference type="PROSITE" id="PS51686"/>
    </source>
</evidence>
<protein>
    <submittedName>
        <fullName evidence="8">16S rRNA (Cytosine967-C5)-methyltransferase</fullName>
    </submittedName>
    <submittedName>
        <fullName evidence="7">MFS transporter</fullName>
    </submittedName>
</protein>
<name>A0A011UTG7_9HYPH</name>
<evidence type="ECO:0000256" key="1">
    <source>
        <dbReference type="ARBA" id="ARBA00022603"/>
    </source>
</evidence>
<dbReference type="HOGENOM" id="CLU_005316_0_2_5"/>
<dbReference type="EMBL" id="SNZF01000002">
    <property type="protein sequence ID" value="TDR37611.1"/>
    <property type="molecule type" value="Genomic_DNA"/>
</dbReference>
<dbReference type="OrthoDB" id="9810297at2"/>
<evidence type="ECO:0000256" key="4">
    <source>
        <dbReference type="ARBA" id="ARBA00022884"/>
    </source>
</evidence>
<keyword evidence="3 5" id="KW-0949">S-adenosyl-L-methionine</keyword>
<feature type="active site" description="Nucleophile" evidence="5">
    <location>
        <position position="359"/>
    </location>
</feature>
<gene>
    <name evidence="7" type="ORF">BG36_23175</name>
    <name evidence="8" type="ORF">DES43_102157</name>
</gene>
<keyword evidence="4 5" id="KW-0694">RNA-binding</keyword>
<organism evidence="7 9">
    <name type="scientific">Aquamicrobium defluvii</name>
    <dbReference type="NCBI Taxonomy" id="69279"/>
    <lineage>
        <taxon>Bacteria</taxon>
        <taxon>Pseudomonadati</taxon>
        <taxon>Pseudomonadota</taxon>
        <taxon>Alphaproteobacteria</taxon>
        <taxon>Hyphomicrobiales</taxon>
        <taxon>Phyllobacteriaceae</taxon>
        <taxon>Aquamicrobium</taxon>
    </lineage>
</organism>
<reference evidence="8 10" key="2">
    <citation type="submission" date="2019-03" db="EMBL/GenBank/DDBJ databases">
        <title>Genomic Encyclopedia of Type Strains, Phase IV (KMG-IV): sequencing the most valuable type-strain genomes for metagenomic binning, comparative biology and taxonomic classification.</title>
        <authorList>
            <person name="Goeker M."/>
        </authorList>
    </citation>
    <scope>NUCLEOTIDE SEQUENCE [LARGE SCALE GENOMIC DNA]</scope>
    <source>
        <strain evidence="8 10">DSM 11603</strain>
    </source>
</reference>
<dbReference type="GO" id="GO:0008173">
    <property type="term" value="F:RNA methyltransferase activity"/>
    <property type="evidence" value="ECO:0007669"/>
    <property type="project" value="InterPro"/>
</dbReference>
<dbReference type="RefSeq" id="WP_035025202.1">
    <property type="nucleotide sequence ID" value="NZ_KK073882.1"/>
</dbReference>
<dbReference type="PANTHER" id="PTHR22807">
    <property type="entry name" value="NOP2 YEAST -RELATED NOL1/NOP2/FMU SUN DOMAIN-CONTAINING"/>
    <property type="match status" value="1"/>
</dbReference>
<dbReference type="Gene3D" id="3.40.50.150">
    <property type="entry name" value="Vaccinia Virus protein VP39"/>
    <property type="match status" value="1"/>
</dbReference>
<dbReference type="PATRIC" id="fig|69279.3.peg.1560"/>
<dbReference type="InterPro" id="IPR023267">
    <property type="entry name" value="RCMT"/>
</dbReference>
<dbReference type="GO" id="GO:0001510">
    <property type="term" value="P:RNA methylation"/>
    <property type="evidence" value="ECO:0007669"/>
    <property type="project" value="InterPro"/>
</dbReference>
<accession>A0A011UTG7</accession>
<dbReference type="AlphaFoldDB" id="A0A011UTG7"/>
<evidence type="ECO:0000256" key="3">
    <source>
        <dbReference type="ARBA" id="ARBA00022691"/>
    </source>
</evidence>
<reference evidence="7 9" key="1">
    <citation type="submission" date="2014-02" db="EMBL/GenBank/DDBJ databases">
        <title>Aquamicrobium defluvii Genome sequencing.</title>
        <authorList>
            <person name="Wang X."/>
        </authorList>
    </citation>
    <scope>NUCLEOTIDE SEQUENCE [LARGE SCALE GENOMIC DNA]</scope>
    <source>
        <strain evidence="7 9">W13Z1</strain>
    </source>
</reference>
<dbReference type="InterPro" id="IPR054728">
    <property type="entry name" value="RsmB-like_ferredoxin"/>
</dbReference>
<dbReference type="PRINTS" id="PR02008">
    <property type="entry name" value="RCMTFAMILY"/>
</dbReference>
<sequence>MRMGGRLAAAMEVLADIEGRQRPAAEALRDWGIAHRFAGGGDRAAIGNIVYDALRRSRSAAWLFDDASPRALAIGAVVLEWGETPEGINAMLDGDRFAPDPLDDAELRILRERLSADMPHEVRADCPDWCAPLLQQALGESWTDEAAALARRPPLDLRANLLKGGRDAVLAGLAATGARATDIAPHGIRIPPIEGSGRHPNVQAGEAFAEGCFEVQDEGSQIVSELAGARPGMQVLDYCAGAGGKSLALSAAMRNQGQIFAHDALKPRLAPIVERMKRAGSRNIQLAAGRGELSPLEGRMDIVLVDAPCTGSGTWRRRPDTKWRLTRQQLDQRIAEQAEILDNAAAYVKPGGLLAYVTCSVFPEENGEQANAFLERVPGFAPADHRELWKHHFPAHEDRAGIGMGISLSPSRTGTDGFYFCALRRT</sequence>
<comment type="caution">
    <text evidence="7">The sequence shown here is derived from an EMBL/GenBank/DDBJ whole genome shotgun (WGS) entry which is preliminary data.</text>
</comment>
<evidence type="ECO:0000313" key="10">
    <source>
        <dbReference type="Proteomes" id="UP000294958"/>
    </source>
</evidence>
<dbReference type="GO" id="GO:0003723">
    <property type="term" value="F:RNA binding"/>
    <property type="evidence" value="ECO:0007669"/>
    <property type="project" value="UniProtKB-UniRule"/>
</dbReference>
<feature type="binding site" evidence="5">
    <location>
        <position position="306"/>
    </location>
    <ligand>
        <name>S-adenosyl-L-methionine</name>
        <dbReference type="ChEBI" id="CHEBI:59789"/>
    </ligand>
</feature>
<comment type="similarity">
    <text evidence="5">Belongs to the class I-like SAM-binding methyltransferase superfamily. RsmB/NOP family.</text>
</comment>
<evidence type="ECO:0000256" key="2">
    <source>
        <dbReference type="ARBA" id="ARBA00022679"/>
    </source>
</evidence>
<evidence type="ECO:0000313" key="8">
    <source>
        <dbReference type="EMBL" id="TDR37611.1"/>
    </source>
</evidence>
<dbReference type="SUPFAM" id="SSF53335">
    <property type="entry name" value="S-adenosyl-L-methionine-dependent methyltransferases"/>
    <property type="match status" value="1"/>
</dbReference>
<evidence type="ECO:0000313" key="9">
    <source>
        <dbReference type="Proteomes" id="UP000019849"/>
    </source>
</evidence>
<dbReference type="eggNOG" id="COG0144">
    <property type="taxonomic scope" value="Bacteria"/>
</dbReference>
<dbReference type="STRING" id="69279.BG36_23175"/>
<dbReference type="Proteomes" id="UP000019849">
    <property type="component" value="Unassembled WGS sequence"/>
</dbReference>
<feature type="domain" description="SAM-dependent MTase RsmB/NOP-type" evidence="6">
    <location>
        <begin position="145"/>
        <end position="426"/>
    </location>
</feature>
<evidence type="ECO:0000313" key="7">
    <source>
        <dbReference type="EMBL" id="EXL09183.1"/>
    </source>
</evidence>
<dbReference type="PANTHER" id="PTHR22807:SF53">
    <property type="entry name" value="RIBOSOMAL RNA SMALL SUBUNIT METHYLTRANSFERASE B-RELATED"/>
    <property type="match status" value="1"/>
</dbReference>
<proteinExistence type="inferred from homology"/>
<keyword evidence="2 5" id="KW-0808">Transferase</keyword>
<feature type="binding site" evidence="5">
    <location>
        <position position="263"/>
    </location>
    <ligand>
        <name>S-adenosyl-L-methionine</name>
        <dbReference type="ChEBI" id="CHEBI:59789"/>
    </ligand>
</feature>
<dbReference type="InterPro" id="IPR001678">
    <property type="entry name" value="MeTrfase_RsmB-F_NOP2_dom"/>
</dbReference>
<dbReference type="Proteomes" id="UP000294958">
    <property type="component" value="Unassembled WGS sequence"/>
</dbReference>